<evidence type="ECO:0000313" key="7">
    <source>
        <dbReference type="Proteomes" id="UP001059041"/>
    </source>
</evidence>
<dbReference type="CDD" id="cd01852">
    <property type="entry name" value="AIG1"/>
    <property type="match status" value="1"/>
</dbReference>
<name>A0A9W7WY54_TRIRA</name>
<protein>
    <submittedName>
        <fullName evidence="6">GTPase IMAP family member 8-like</fullName>
    </submittedName>
</protein>
<feature type="coiled-coil region" evidence="4">
    <location>
        <begin position="195"/>
        <end position="226"/>
    </location>
</feature>
<evidence type="ECO:0000259" key="5">
    <source>
        <dbReference type="PROSITE" id="PS51720"/>
    </source>
</evidence>
<organism evidence="6 7">
    <name type="scientific">Triplophysa rosa</name>
    <name type="common">Cave loach</name>
    <dbReference type="NCBI Taxonomy" id="992332"/>
    <lineage>
        <taxon>Eukaryota</taxon>
        <taxon>Metazoa</taxon>
        <taxon>Chordata</taxon>
        <taxon>Craniata</taxon>
        <taxon>Vertebrata</taxon>
        <taxon>Euteleostomi</taxon>
        <taxon>Actinopterygii</taxon>
        <taxon>Neopterygii</taxon>
        <taxon>Teleostei</taxon>
        <taxon>Ostariophysi</taxon>
        <taxon>Cypriniformes</taxon>
        <taxon>Nemacheilidae</taxon>
        <taxon>Triplophysa</taxon>
    </lineage>
</organism>
<gene>
    <name evidence="6" type="ORF">IRJ41_007188</name>
</gene>
<dbReference type="SUPFAM" id="SSF52540">
    <property type="entry name" value="P-loop containing nucleoside triphosphate hydrolases"/>
    <property type="match status" value="2"/>
</dbReference>
<dbReference type="GO" id="GO:0005525">
    <property type="term" value="F:GTP binding"/>
    <property type="evidence" value="ECO:0007669"/>
    <property type="project" value="UniProtKB-KW"/>
</dbReference>
<dbReference type="Pfam" id="PF04548">
    <property type="entry name" value="AIG1"/>
    <property type="match status" value="2"/>
</dbReference>
<evidence type="ECO:0000256" key="1">
    <source>
        <dbReference type="ARBA" id="ARBA00008535"/>
    </source>
</evidence>
<keyword evidence="4" id="KW-0175">Coiled coil</keyword>
<evidence type="ECO:0000256" key="3">
    <source>
        <dbReference type="ARBA" id="ARBA00023134"/>
    </source>
</evidence>
<feature type="domain" description="AIG1-type G" evidence="5">
    <location>
        <begin position="3"/>
        <end position="199"/>
    </location>
</feature>
<dbReference type="Proteomes" id="UP001059041">
    <property type="component" value="Linkage Group LG4"/>
</dbReference>
<dbReference type="InterPro" id="IPR027417">
    <property type="entry name" value="P-loop_NTPase"/>
</dbReference>
<proteinExistence type="inferred from homology"/>
<reference evidence="6" key="1">
    <citation type="submission" date="2021-02" db="EMBL/GenBank/DDBJ databases">
        <title>Comparative genomics reveals that relaxation of natural selection precedes convergent phenotypic evolution of cavefish.</title>
        <authorList>
            <person name="Peng Z."/>
        </authorList>
    </citation>
    <scope>NUCLEOTIDE SEQUENCE</scope>
    <source>
        <tissue evidence="6">Muscle</tissue>
    </source>
</reference>
<evidence type="ECO:0000256" key="4">
    <source>
        <dbReference type="SAM" id="Coils"/>
    </source>
</evidence>
<comment type="similarity">
    <text evidence="1">Belongs to the TRAFAC class TrmE-Era-EngA-EngB-Septin-like GTPase superfamily. AIG1/Toc34/Toc159-like paraseptin GTPase family. IAN subfamily.</text>
</comment>
<sequence>MSSSNLKIVLLGKTGSGKSATGNTILGRDAFRESCSSASEKCEIQDAEVEDKVISVVDTSGLFYTSLSEEDLKSELEKCVIMSAPGPHVFLLVIRLDVKVTDDMNTVKWIQENFGEMALQYTMILFTHKDKIDQPIEQYIEERENLKHLVNECKAGNHCFNNKEKKNRKQVTELLEKIDSLVIENRGEHYTKHMYLEAQRKLSEEEKKLKQLYDEYTKEMEEIMRQQKMAGCRGSMNHPPDLRIVLLGKTGSGKSESGNTILGGDFKYFEAAASMDSVTSSCQKQRTVVGKRIISIIDTPGLFDTLMSPKNLQSEITRCVIMSAPGPHAFLLVIRLDGRFTEEDMNAVKWIQQNFGEDAVKHTIILFTHADVLKGETLVEYFKKSNNVKALIRQYGERYHSFNNNSRDKTDQVTELLNRIDEMVKENGGQYYSNEIIMSSSKHYLCIIYIKPQYRF</sequence>
<dbReference type="EMBL" id="JAFHDT010000004">
    <property type="protein sequence ID" value="KAI7810840.1"/>
    <property type="molecule type" value="Genomic_DNA"/>
</dbReference>
<dbReference type="PANTHER" id="PTHR10903:SF188">
    <property type="entry name" value="GTPASE IMAP FAMILY MEMBER 2-LIKE-RELATED"/>
    <property type="match status" value="1"/>
</dbReference>
<dbReference type="PANTHER" id="PTHR10903">
    <property type="entry name" value="GTPASE, IMAP FAMILY MEMBER-RELATED"/>
    <property type="match status" value="1"/>
</dbReference>
<dbReference type="Gene3D" id="3.40.50.300">
    <property type="entry name" value="P-loop containing nucleotide triphosphate hydrolases"/>
    <property type="match status" value="2"/>
</dbReference>
<dbReference type="PROSITE" id="PS51720">
    <property type="entry name" value="G_AIG1"/>
    <property type="match status" value="2"/>
</dbReference>
<dbReference type="InterPro" id="IPR006703">
    <property type="entry name" value="G_AIG1"/>
</dbReference>
<keyword evidence="3" id="KW-0342">GTP-binding</keyword>
<evidence type="ECO:0000313" key="6">
    <source>
        <dbReference type="EMBL" id="KAI7810840.1"/>
    </source>
</evidence>
<comment type="caution">
    <text evidence="6">The sequence shown here is derived from an EMBL/GenBank/DDBJ whole genome shotgun (WGS) entry which is preliminary data.</text>
</comment>
<dbReference type="FunFam" id="3.40.50.300:FF:000366">
    <property type="entry name" value="GTPase, IMAP family member 2"/>
    <property type="match status" value="2"/>
</dbReference>
<dbReference type="InterPro" id="IPR045058">
    <property type="entry name" value="GIMA/IAN/Toc"/>
</dbReference>
<dbReference type="AlphaFoldDB" id="A0A9W7WY54"/>
<keyword evidence="7" id="KW-1185">Reference proteome</keyword>
<feature type="domain" description="AIG1-type G" evidence="5">
    <location>
        <begin position="239"/>
        <end position="441"/>
    </location>
</feature>
<accession>A0A9W7WY54</accession>
<evidence type="ECO:0000256" key="2">
    <source>
        <dbReference type="ARBA" id="ARBA00022741"/>
    </source>
</evidence>
<keyword evidence="2" id="KW-0547">Nucleotide-binding</keyword>